<evidence type="ECO:0000256" key="6">
    <source>
        <dbReference type="SAM" id="MobiDB-lite"/>
    </source>
</evidence>
<dbReference type="PANTHER" id="PTHR43791">
    <property type="entry name" value="PERMEASE-RELATED"/>
    <property type="match status" value="1"/>
</dbReference>
<dbReference type="PANTHER" id="PTHR43791:SF43">
    <property type="entry name" value="MAJOR FACILITATOR SUPERFAMILY (MFS) PROFILE DOMAIN-CONTAINING PROTEIN"/>
    <property type="match status" value="1"/>
</dbReference>
<feature type="transmembrane region" description="Helical" evidence="7">
    <location>
        <begin position="387"/>
        <end position="409"/>
    </location>
</feature>
<keyword evidence="3 7" id="KW-0812">Transmembrane</keyword>
<feature type="transmembrane region" description="Helical" evidence="7">
    <location>
        <begin position="153"/>
        <end position="171"/>
    </location>
</feature>
<evidence type="ECO:0000313" key="8">
    <source>
        <dbReference type="EMBL" id="KAK7202911.1"/>
    </source>
</evidence>
<evidence type="ECO:0000256" key="4">
    <source>
        <dbReference type="ARBA" id="ARBA00022989"/>
    </source>
</evidence>
<comment type="subcellular location">
    <subcellularLocation>
        <location evidence="1">Membrane</location>
        <topology evidence="1">Multi-pass membrane protein</topology>
    </subcellularLocation>
</comment>
<keyword evidence="5 7" id="KW-0472">Membrane</keyword>
<dbReference type="RefSeq" id="XP_064765944.1">
    <property type="nucleotide sequence ID" value="XM_064914323.1"/>
</dbReference>
<evidence type="ECO:0000256" key="7">
    <source>
        <dbReference type="SAM" id="Phobius"/>
    </source>
</evidence>
<keyword evidence="4 7" id="KW-1133">Transmembrane helix</keyword>
<dbReference type="Proteomes" id="UP001498771">
    <property type="component" value="Unassembled WGS sequence"/>
</dbReference>
<feature type="transmembrane region" description="Helical" evidence="7">
    <location>
        <begin position="484"/>
        <end position="504"/>
    </location>
</feature>
<dbReference type="GeneID" id="90039835"/>
<feature type="transmembrane region" description="Helical" evidence="7">
    <location>
        <begin position="247"/>
        <end position="269"/>
    </location>
</feature>
<proteinExistence type="predicted"/>
<evidence type="ECO:0000313" key="9">
    <source>
        <dbReference type="Proteomes" id="UP001498771"/>
    </source>
</evidence>
<keyword evidence="9" id="KW-1185">Reference proteome</keyword>
<dbReference type="Gene3D" id="1.20.1250.20">
    <property type="entry name" value="MFS general substrate transporter like domains"/>
    <property type="match status" value="1"/>
</dbReference>
<evidence type="ECO:0000256" key="2">
    <source>
        <dbReference type="ARBA" id="ARBA00022448"/>
    </source>
</evidence>
<name>A0ABR1EZ75_9ASCO</name>
<reference evidence="8 9" key="1">
    <citation type="submission" date="2024-03" db="EMBL/GenBank/DDBJ databases">
        <title>Genome-scale model development and genomic sequencing of the oleaginous clade Lipomyces.</title>
        <authorList>
            <consortium name="Lawrence Berkeley National Laboratory"/>
            <person name="Czajka J.J."/>
            <person name="Han Y."/>
            <person name="Kim J."/>
            <person name="Mondo S.J."/>
            <person name="Hofstad B.A."/>
            <person name="Robles A."/>
            <person name="Haridas S."/>
            <person name="Riley R."/>
            <person name="LaButti K."/>
            <person name="Pangilinan J."/>
            <person name="Andreopoulos W."/>
            <person name="Lipzen A."/>
            <person name="Yan J."/>
            <person name="Wang M."/>
            <person name="Ng V."/>
            <person name="Grigoriev I.V."/>
            <person name="Spatafora J.W."/>
            <person name="Magnuson J.K."/>
            <person name="Baker S.E."/>
            <person name="Pomraning K.R."/>
        </authorList>
    </citation>
    <scope>NUCLEOTIDE SEQUENCE [LARGE SCALE GENOMIC DNA]</scope>
    <source>
        <strain evidence="8 9">Phaff 52-87</strain>
    </source>
</reference>
<evidence type="ECO:0000256" key="5">
    <source>
        <dbReference type="ARBA" id="ARBA00023136"/>
    </source>
</evidence>
<feature type="transmembrane region" description="Helical" evidence="7">
    <location>
        <begin position="183"/>
        <end position="203"/>
    </location>
</feature>
<evidence type="ECO:0000256" key="3">
    <source>
        <dbReference type="ARBA" id="ARBA00022692"/>
    </source>
</evidence>
<evidence type="ECO:0000256" key="1">
    <source>
        <dbReference type="ARBA" id="ARBA00004141"/>
    </source>
</evidence>
<feature type="region of interest" description="Disordered" evidence="6">
    <location>
        <begin position="567"/>
        <end position="587"/>
    </location>
</feature>
<organism evidence="8 9">
    <name type="scientific">Myxozyma melibiosi</name>
    <dbReference type="NCBI Taxonomy" id="54550"/>
    <lineage>
        <taxon>Eukaryota</taxon>
        <taxon>Fungi</taxon>
        <taxon>Dikarya</taxon>
        <taxon>Ascomycota</taxon>
        <taxon>Saccharomycotina</taxon>
        <taxon>Lipomycetes</taxon>
        <taxon>Lipomycetales</taxon>
        <taxon>Lipomycetaceae</taxon>
        <taxon>Myxozyma</taxon>
    </lineage>
</organism>
<dbReference type="InterPro" id="IPR036259">
    <property type="entry name" value="MFS_trans_sf"/>
</dbReference>
<feature type="transmembrane region" description="Helical" evidence="7">
    <location>
        <begin position="215"/>
        <end position="235"/>
    </location>
</feature>
<sequence>MGFKDRFNRFMYWVQPNVTVTGPDDFRGRDPATWDMEEIKVRFADLIDDDEHTYQPNMVQRTLGQAWDTFRLPPKQRRYMQKLDANILLYALLSFFIKTLDNSNISNAYVSGMKEDLHLYGNERNLFSTMFNCGYLIGAIPSQFMLNRVRPSVWIPTCEFIWSGLVMSIAGCNSARPIYGIRFMIGFFESVAYPGLALVLGSWYRPSELAKRMELYDAAWAIASMFSGYIQAGVYSSMNGLAGFKGWQWLFVIDGIISFPIAWLGYYSIPDFPKNNHSLYLSELEREYSYVRMELVGRKAPKKLTMGRLVGMFKTWRPYAFLLPWCLFNVNDTTGYFNLWLDSLTKADGSSLYSTQQINLIPTGGYAISLVIGYLSANISDRVGHRWAFILHAASWCFLGNLLLAIWDIPFGLKYFAFFCPDIGYSSWGMMLAWSAEVFQDDAELRGMLPATGSTISYAINAWLPNVIFPTEHAPQYKTGKGYQIISGLLVLEMIGVLFMLFMWKREVRMKGRVINKYGLAVDAEEAVQLQTVGEKELQQTEKGLYNVNTQEVGGEKVKVIEGVEPVSMKGSDSDSDADVIKEKEAY</sequence>
<gene>
    <name evidence="8" type="ORF">BZA70DRAFT_291719</name>
</gene>
<dbReference type="SUPFAM" id="SSF103473">
    <property type="entry name" value="MFS general substrate transporter"/>
    <property type="match status" value="1"/>
</dbReference>
<comment type="caution">
    <text evidence="8">The sequence shown here is derived from an EMBL/GenBank/DDBJ whole genome shotgun (WGS) entry which is preliminary data.</text>
</comment>
<protein>
    <submittedName>
        <fullName evidence="8">Pantothenate transporter</fullName>
    </submittedName>
</protein>
<dbReference type="EMBL" id="JBBJBU010000014">
    <property type="protein sequence ID" value="KAK7202911.1"/>
    <property type="molecule type" value="Genomic_DNA"/>
</dbReference>
<dbReference type="Pfam" id="PF07690">
    <property type="entry name" value="MFS_1"/>
    <property type="match status" value="1"/>
</dbReference>
<feature type="transmembrane region" description="Helical" evidence="7">
    <location>
        <begin position="357"/>
        <end position="375"/>
    </location>
</feature>
<dbReference type="InterPro" id="IPR011701">
    <property type="entry name" value="MFS"/>
</dbReference>
<accession>A0ABR1EZ75</accession>
<keyword evidence="2" id="KW-0813">Transport</keyword>